<evidence type="ECO:0000256" key="5">
    <source>
        <dbReference type="ARBA" id="ARBA00020555"/>
    </source>
</evidence>
<dbReference type="Gene3D" id="1.10.2020.10">
    <property type="entry name" value="uronate isomerase, domain 2, chain A"/>
    <property type="match status" value="1"/>
</dbReference>
<name>D4BJG1_9ENTR</name>
<protein>
    <recommendedName>
        <fullName evidence="5 7">Uronate isomerase</fullName>
        <ecNumber evidence="4 7">5.3.1.12</ecNumber>
    </recommendedName>
    <alternativeName>
        <fullName evidence="7">Glucuronate isomerase</fullName>
    </alternativeName>
    <alternativeName>
        <fullName evidence="7">Uronic isomerase</fullName>
    </alternativeName>
</protein>
<proteinExistence type="inferred from homology"/>
<comment type="pathway">
    <text evidence="2 7">Carbohydrate metabolism; pentose and glucuronate interconversion.</text>
</comment>
<comment type="similarity">
    <text evidence="3 7">Belongs to the metallo-dependent hydrolases superfamily. Uronate isomerase family.</text>
</comment>
<dbReference type="NCBIfam" id="NF002794">
    <property type="entry name" value="PRK02925.1"/>
    <property type="match status" value="1"/>
</dbReference>
<dbReference type="PANTHER" id="PTHR30068">
    <property type="entry name" value="URONATE ISOMERASE"/>
    <property type="match status" value="1"/>
</dbReference>
<dbReference type="InterPro" id="IPR003766">
    <property type="entry name" value="Uronate_isomerase"/>
</dbReference>
<dbReference type="GO" id="GO:0042840">
    <property type="term" value="P:D-glucuronate catabolic process"/>
    <property type="evidence" value="ECO:0007669"/>
    <property type="project" value="TreeGrafter"/>
</dbReference>
<evidence type="ECO:0000256" key="7">
    <source>
        <dbReference type="HAMAP-Rule" id="MF_00675"/>
    </source>
</evidence>
<gene>
    <name evidence="7 8" type="primary">uxaC</name>
    <name evidence="8" type="ORF">CIT292_10804</name>
</gene>
<organism evidence="8 9">
    <name type="scientific">Citrobacter youngae ATCC 29220</name>
    <dbReference type="NCBI Taxonomy" id="500640"/>
    <lineage>
        <taxon>Bacteria</taxon>
        <taxon>Pseudomonadati</taxon>
        <taxon>Pseudomonadota</taxon>
        <taxon>Gammaproteobacteria</taxon>
        <taxon>Enterobacterales</taxon>
        <taxon>Enterobacteriaceae</taxon>
        <taxon>Citrobacter</taxon>
        <taxon>Citrobacter freundii complex</taxon>
    </lineage>
</organism>
<evidence type="ECO:0000256" key="6">
    <source>
        <dbReference type="ARBA" id="ARBA00023235"/>
    </source>
</evidence>
<dbReference type="UniPathway" id="UPA00246"/>
<dbReference type="EMBL" id="ABWL02000026">
    <property type="protein sequence ID" value="EFE05826.1"/>
    <property type="molecule type" value="Genomic_DNA"/>
</dbReference>
<dbReference type="GO" id="GO:0008880">
    <property type="term" value="F:glucuronate isomerase activity"/>
    <property type="evidence" value="ECO:0007669"/>
    <property type="project" value="UniProtKB-UniRule"/>
</dbReference>
<dbReference type="PANTHER" id="PTHR30068:SF4">
    <property type="entry name" value="URONATE ISOMERASE"/>
    <property type="match status" value="1"/>
</dbReference>
<comment type="catalytic activity">
    <reaction evidence="1 7">
        <text>D-glucuronate = D-fructuronate</text>
        <dbReference type="Rhea" id="RHEA:13049"/>
        <dbReference type="ChEBI" id="CHEBI:58720"/>
        <dbReference type="ChEBI" id="CHEBI:59863"/>
        <dbReference type="EC" id="5.3.1.12"/>
    </reaction>
</comment>
<dbReference type="Pfam" id="PF02614">
    <property type="entry name" value="UxaC"/>
    <property type="match status" value="1"/>
</dbReference>
<dbReference type="HOGENOM" id="CLU_044465_1_0_6"/>
<dbReference type="Proteomes" id="UP000003880">
    <property type="component" value="Unassembled WGS sequence"/>
</dbReference>
<evidence type="ECO:0000256" key="2">
    <source>
        <dbReference type="ARBA" id="ARBA00004892"/>
    </source>
</evidence>
<dbReference type="InterPro" id="IPR032466">
    <property type="entry name" value="Metal_Hydrolase"/>
</dbReference>
<keyword evidence="6 7" id="KW-0413">Isomerase</keyword>
<reference evidence="8 9" key="1">
    <citation type="submission" date="2010-02" db="EMBL/GenBank/DDBJ databases">
        <authorList>
            <person name="Weinstock G."/>
            <person name="Sodergren E."/>
            <person name="Clifton S."/>
            <person name="Fulton L."/>
            <person name="Fulton B."/>
            <person name="Courtney L."/>
            <person name="Fronick C."/>
            <person name="Harrison M."/>
            <person name="Strong C."/>
            <person name="Farmer C."/>
            <person name="Delahaunty K."/>
            <person name="Markovic C."/>
            <person name="Hall O."/>
            <person name="Minx P."/>
            <person name="Tomlinson C."/>
            <person name="Mitreva M."/>
            <person name="Nelson J."/>
            <person name="Hou S."/>
            <person name="Wollam A."/>
            <person name="Pepin K.H."/>
            <person name="Johnson M."/>
            <person name="Bhonagiri V."/>
            <person name="Zhang X."/>
            <person name="Suruliraj S."/>
            <person name="Warren W."/>
            <person name="Chinwalla A."/>
            <person name="Mardis E.R."/>
            <person name="Wilson R.K."/>
        </authorList>
    </citation>
    <scope>NUCLEOTIDE SEQUENCE [LARGE SCALE GENOMIC DNA]</scope>
    <source>
        <strain evidence="8 9">ATCC 29220</strain>
    </source>
</reference>
<evidence type="ECO:0000256" key="3">
    <source>
        <dbReference type="ARBA" id="ARBA00008397"/>
    </source>
</evidence>
<accession>D4BJG1</accession>
<dbReference type="SUPFAM" id="SSF51556">
    <property type="entry name" value="Metallo-dependent hydrolases"/>
    <property type="match status" value="1"/>
</dbReference>
<sequence>MEIGVITLSTSKHKQSDALVERKTIMTPFMTEDFLLDTEFARRLYHDYAKDQPIFDYHCHLPPQQIAENYRFNNLYDIWLKGDHYKWRAMRTNGVAERLCTGDASDREKFDAWAATVPHTIGNPLYHWTHLELRRPFGITGKLLSPATSDEIWDRCNELLAQDQFSARGIMKQMNVKMVGTTDDPIDSLEHHASVAKDGSFDVKVLPSWRPDKAFNIELATFNDYMAKLGEVSDTDIRRFSDLQAALTKRLDHFAAHGCKVSDHALDVVLFAESNESELDSILARRLAGETLSEHEVAQFKTAVLVFLGAEYARREWVQQYHIGALRNNNLRQFKLLGADVGFDSINDRPMAEELSKLLSKQNEQNLLPKTILYCLNPRDNEVLGTMTGNFQGEGMPGKMQFGSGWWFNDQKDGMERQMTQLAQLGLLSRFVGMLTDSRSFLSYTRHEYFRRILCQMIGRWVAAGEAPADIQLLGEMVKNICFNNARDYFAIELN</sequence>
<evidence type="ECO:0000313" key="9">
    <source>
        <dbReference type="Proteomes" id="UP000003880"/>
    </source>
</evidence>
<dbReference type="GO" id="GO:0019698">
    <property type="term" value="P:D-galacturonate catabolic process"/>
    <property type="evidence" value="ECO:0007669"/>
    <property type="project" value="TreeGrafter"/>
</dbReference>
<evidence type="ECO:0000256" key="4">
    <source>
        <dbReference type="ARBA" id="ARBA00012546"/>
    </source>
</evidence>
<evidence type="ECO:0000313" key="8">
    <source>
        <dbReference type="EMBL" id="EFE05826.1"/>
    </source>
</evidence>
<dbReference type="EC" id="5.3.1.12" evidence="4 7"/>
<comment type="catalytic activity">
    <reaction evidence="7">
        <text>aldehydo-D-galacturonate = keto-D-tagaturonate</text>
        <dbReference type="Rhea" id="RHEA:27702"/>
        <dbReference type="ChEBI" id="CHEBI:12952"/>
        <dbReference type="ChEBI" id="CHEBI:17886"/>
    </reaction>
</comment>
<evidence type="ECO:0000256" key="1">
    <source>
        <dbReference type="ARBA" id="ARBA00001165"/>
    </source>
</evidence>
<dbReference type="AlphaFoldDB" id="D4BJG1"/>
<dbReference type="HAMAP" id="MF_00675">
    <property type="entry name" value="UxaC"/>
    <property type="match status" value="1"/>
</dbReference>
<dbReference type="Gene3D" id="3.20.20.140">
    <property type="entry name" value="Metal-dependent hydrolases"/>
    <property type="match status" value="1"/>
</dbReference>
<comment type="caution">
    <text evidence="8">The sequence shown here is derived from an EMBL/GenBank/DDBJ whole genome shotgun (WGS) entry which is preliminary data.</text>
</comment>
<dbReference type="eggNOG" id="COG1904">
    <property type="taxonomic scope" value="Bacteria"/>
</dbReference>